<dbReference type="GO" id="GO:0036064">
    <property type="term" value="C:ciliary basal body"/>
    <property type="evidence" value="ECO:0007669"/>
    <property type="project" value="TreeGrafter"/>
</dbReference>
<evidence type="ECO:0000256" key="2">
    <source>
        <dbReference type="SAM" id="MobiDB-lite"/>
    </source>
</evidence>
<dbReference type="GO" id="GO:0042073">
    <property type="term" value="P:intraciliary transport"/>
    <property type="evidence" value="ECO:0007669"/>
    <property type="project" value="TreeGrafter"/>
</dbReference>
<accession>A0AA88KUX4</accession>
<sequence>MKMSRLARFFRSTPADEEENGRSSANKVDKSIPTVDLIDEAFREPLYTPARAKTPGITSTLNTGKIATVAFRESTAASRPGTSRPQTASRPMTAVKSAGYSSRGWGEGSSFDPLNQGRLQTGYTEKKDETPQEKLVSMERAVWDLIDESITLNAQHNYRIAMERAREALAREKAVERFREQMNITTPPNIDLVFSVQLNLAAQCSANELYTEALQQYQSIIKNKLYGGGGRFRLNVGNIYVRLGDYGQALKNYRMALDQIPKAFRWLRGKIMHNIAILFVKLGQFSDAATTFEFVMQEYPSFQSGFHLSLCYYILMDQERLRNNIQRMISLPIEEDNATAIQHDNHITLMDIAETDDLSCFIQDNKKKSEYSMLMSFKLLADIDQDGSAFSWCIEVIKGSPYYSLADELEINRAVTLLQIGNISQSTDILVGLTKKDLKVAAIATTNLAGIMWLKGEVDTAKDYIVTAIDRGCIYPGLFVNLGNCYFSNGDYETARGLYEKALDMDNICVEAAYNLGLVFKRINAYQDSTDYFQKILTVLRGQFDVMFQLADIYEATGDTDMASDLYIQLLSVLPSEPRVLLRLGHIYDKQKDKKQALYYFSEAHRYSPSSTEAIEWLSSYYIEVQLPEKALPILELATVAQPFDPRWLLLVASVHKKCGSLMKAYEVYKAAHIKFPDNIEILQCQIRLTSDLGFPEAKEYSEILHQIEQARSRTAQRLLDRTGSSSSRISSSGNSDELRFSSPQQRNVETLSRWDSPRPESVRPKTAGLSNMDDEYILNNLLPQ</sequence>
<dbReference type="Proteomes" id="UP001187531">
    <property type="component" value="Unassembled WGS sequence"/>
</dbReference>
<feature type="compositionally biased region" description="Low complexity" evidence="2">
    <location>
        <begin position="725"/>
        <end position="736"/>
    </location>
</feature>
<dbReference type="AlphaFoldDB" id="A0AA88KUX4"/>
<feature type="region of interest" description="Disordered" evidence="2">
    <location>
        <begin position="720"/>
        <end position="770"/>
    </location>
</feature>
<dbReference type="Gene3D" id="1.25.40.10">
    <property type="entry name" value="Tetratricopeptide repeat domain"/>
    <property type="match status" value="2"/>
</dbReference>
<feature type="region of interest" description="Disordered" evidence="2">
    <location>
        <begin position="1"/>
        <end position="32"/>
    </location>
</feature>
<comment type="caution">
    <text evidence="3">The sequence shown here is derived from an EMBL/GenBank/DDBJ whole genome shotgun (WGS) entry which is preliminary data.</text>
</comment>
<dbReference type="GO" id="GO:0097730">
    <property type="term" value="C:non-motile cilium"/>
    <property type="evidence" value="ECO:0007669"/>
    <property type="project" value="TreeGrafter"/>
</dbReference>
<feature type="repeat" description="TPR" evidence="1">
    <location>
        <begin position="230"/>
        <end position="263"/>
    </location>
</feature>
<reference evidence="3" key="1">
    <citation type="submission" date="2023-07" db="EMBL/GenBank/DDBJ databases">
        <title>Chromosome-level genome assembly of Artemia franciscana.</title>
        <authorList>
            <person name="Jo E."/>
        </authorList>
    </citation>
    <scope>NUCLEOTIDE SEQUENCE</scope>
    <source>
        <tissue evidence="3">Whole body</tissue>
    </source>
</reference>
<dbReference type="EMBL" id="JAVRJZ010000030">
    <property type="protein sequence ID" value="KAK2704187.1"/>
    <property type="molecule type" value="Genomic_DNA"/>
</dbReference>
<dbReference type="GO" id="GO:0097546">
    <property type="term" value="C:ciliary base"/>
    <property type="evidence" value="ECO:0007669"/>
    <property type="project" value="TreeGrafter"/>
</dbReference>
<feature type="region of interest" description="Disordered" evidence="2">
    <location>
        <begin position="72"/>
        <end position="116"/>
    </location>
</feature>
<keyword evidence="4" id="KW-1185">Reference proteome</keyword>
<dbReference type="SUPFAM" id="SSF48452">
    <property type="entry name" value="TPR-like"/>
    <property type="match status" value="1"/>
</dbReference>
<protein>
    <submittedName>
        <fullName evidence="3">Uncharacterized protein</fullName>
    </submittedName>
</protein>
<dbReference type="InterPro" id="IPR011990">
    <property type="entry name" value="TPR-like_helical_dom_sf"/>
</dbReference>
<feature type="repeat" description="TPR" evidence="1">
    <location>
        <begin position="578"/>
        <end position="611"/>
    </location>
</feature>
<dbReference type="InterPro" id="IPR019734">
    <property type="entry name" value="TPR_rpt"/>
</dbReference>
<dbReference type="GO" id="GO:0005814">
    <property type="term" value="C:centriole"/>
    <property type="evidence" value="ECO:0007669"/>
    <property type="project" value="TreeGrafter"/>
</dbReference>
<dbReference type="Pfam" id="PF13432">
    <property type="entry name" value="TPR_16"/>
    <property type="match status" value="1"/>
</dbReference>
<dbReference type="GO" id="GO:1905515">
    <property type="term" value="P:non-motile cilium assembly"/>
    <property type="evidence" value="ECO:0007669"/>
    <property type="project" value="TreeGrafter"/>
</dbReference>
<dbReference type="Pfam" id="PF13176">
    <property type="entry name" value="TPR_7"/>
    <property type="match status" value="1"/>
</dbReference>
<evidence type="ECO:0000313" key="3">
    <source>
        <dbReference type="EMBL" id="KAK2704187.1"/>
    </source>
</evidence>
<proteinExistence type="predicted"/>
<feature type="repeat" description="TPR" evidence="1">
    <location>
        <begin position="476"/>
        <end position="509"/>
    </location>
</feature>
<feature type="compositionally biased region" description="Polar residues" evidence="2">
    <location>
        <begin position="742"/>
        <end position="751"/>
    </location>
</feature>
<organism evidence="3 4">
    <name type="scientific">Artemia franciscana</name>
    <name type="common">Brine shrimp</name>
    <name type="synonym">Artemia sanfranciscana</name>
    <dbReference type="NCBI Taxonomy" id="6661"/>
    <lineage>
        <taxon>Eukaryota</taxon>
        <taxon>Metazoa</taxon>
        <taxon>Ecdysozoa</taxon>
        <taxon>Arthropoda</taxon>
        <taxon>Crustacea</taxon>
        <taxon>Branchiopoda</taxon>
        <taxon>Anostraca</taxon>
        <taxon>Artemiidae</taxon>
        <taxon>Artemia</taxon>
    </lineage>
</organism>
<name>A0AA88KUX4_ARTSF</name>
<dbReference type="SUPFAM" id="SSF81901">
    <property type="entry name" value="HCP-like"/>
    <property type="match status" value="1"/>
</dbReference>
<dbReference type="PROSITE" id="PS50005">
    <property type="entry name" value="TPR"/>
    <property type="match status" value="4"/>
</dbReference>
<dbReference type="GO" id="GO:0019894">
    <property type="term" value="F:kinesin binding"/>
    <property type="evidence" value="ECO:0007669"/>
    <property type="project" value="TreeGrafter"/>
</dbReference>
<gene>
    <name evidence="3" type="ORF">QYM36_017548</name>
</gene>
<dbReference type="SMART" id="SM00028">
    <property type="entry name" value="TPR"/>
    <property type="match status" value="7"/>
</dbReference>
<evidence type="ECO:0000313" key="4">
    <source>
        <dbReference type="Proteomes" id="UP001187531"/>
    </source>
</evidence>
<evidence type="ECO:0000256" key="1">
    <source>
        <dbReference type="PROSITE-ProRule" id="PRU00339"/>
    </source>
</evidence>
<keyword evidence="1" id="KW-0802">TPR repeat</keyword>
<feature type="repeat" description="TPR" evidence="1">
    <location>
        <begin position="544"/>
        <end position="577"/>
    </location>
</feature>
<dbReference type="PANTHER" id="PTHR44117">
    <property type="entry name" value="INTRAFLAGELLAR TRANSPORT PROTEIN 88 HOMOLOG"/>
    <property type="match status" value="1"/>
</dbReference>
<feature type="compositionally biased region" description="Polar residues" evidence="2">
    <location>
        <begin position="75"/>
        <end position="90"/>
    </location>
</feature>
<dbReference type="PANTHER" id="PTHR44117:SF1">
    <property type="entry name" value="INTRAFLAGELLAR TRANSPORT PROTEIN 88 HOMOLOG"/>
    <property type="match status" value="1"/>
</dbReference>
<dbReference type="Pfam" id="PF13181">
    <property type="entry name" value="TPR_8"/>
    <property type="match status" value="2"/>
</dbReference>